<name>A0A5C3NLL9_9APHY</name>
<feature type="non-terminal residue" evidence="2">
    <location>
        <position position="1"/>
    </location>
</feature>
<dbReference type="Proteomes" id="UP000308197">
    <property type="component" value="Unassembled WGS sequence"/>
</dbReference>
<feature type="compositionally biased region" description="Low complexity" evidence="1">
    <location>
        <begin position="210"/>
        <end position="228"/>
    </location>
</feature>
<gene>
    <name evidence="2" type="ORF">K466DRAFT_607290</name>
</gene>
<dbReference type="EMBL" id="ML212782">
    <property type="protein sequence ID" value="TFK78125.1"/>
    <property type="molecule type" value="Genomic_DNA"/>
</dbReference>
<feature type="region of interest" description="Disordered" evidence="1">
    <location>
        <begin position="328"/>
        <end position="394"/>
    </location>
</feature>
<feature type="compositionally biased region" description="Low complexity" evidence="1">
    <location>
        <begin position="247"/>
        <end position="272"/>
    </location>
</feature>
<feature type="compositionally biased region" description="Pro residues" evidence="1">
    <location>
        <begin position="229"/>
        <end position="246"/>
    </location>
</feature>
<feature type="compositionally biased region" description="Low complexity" evidence="1">
    <location>
        <begin position="281"/>
        <end position="291"/>
    </location>
</feature>
<accession>A0A5C3NLL9</accession>
<feature type="region of interest" description="Disordered" evidence="1">
    <location>
        <begin position="210"/>
        <end position="313"/>
    </location>
</feature>
<evidence type="ECO:0000313" key="2">
    <source>
        <dbReference type="EMBL" id="TFK78125.1"/>
    </source>
</evidence>
<feature type="compositionally biased region" description="Polar residues" evidence="1">
    <location>
        <begin position="328"/>
        <end position="346"/>
    </location>
</feature>
<dbReference type="STRING" id="1314778.A0A5C3NLL9"/>
<reference evidence="2 3" key="1">
    <citation type="journal article" date="2019" name="Nat. Ecol. Evol.">
        <title>Megaphylogeny resolves global patterns of mushroom evolution.</title>
        <authorList>
            <person name="Varga T."/>
            <person name="Krizsan K."/>
            <person name="Foldi C."/>
            <person name="Dima B."/>
            <person name="Sanchez-Garcia M."/>
            <person name="Sanchez-Ramirez S."/>
            <person name="Szollosi G.J."/>
            <person name="Szarkandi J.G."/>
            <person name="Papp V."/>
            <person name="Albert L."/>
            <person name="Andreopoulos W."/>
            <person name="Angelini C."/>
            <person name="Antonin V."/>
            <person name="Barry K.W."/>
            <person name="Bougher N.L."/>
            <person name="Buchanan P."/>
            <person name="Buyck B."/>
            <person name="Bense V."/>
            <person name="Catcheside P."/>
            <person name="Chovatia M."/>
            <person name="Cooper J."/>
            <person name="Damon W."/>
            <person name="Desjardin D."/>
            <person name="Finy P."/>
            <person name="Geml J."/>
            <person name="Haridas S."/>
            <person name="Hughes K."/>
            <person name="Justo A."/>
            <person name="Karasinski D."/>
            <person name="Kautmanova I."/>
            <person name="Kiss B."/>
            <person name="Kocsube S."/>
            <person name="Kotiranta H."/>
            <person name="LaButti K.M."/>
            <person name="Lechner B.E."/>
            <person name="Liimatainen K."/>
            <person name="Lipzen A."/>
            <person name="Lukacs Z."/>
            <person name="Mihaltcheva S."/>
            <person name="Morgado L.N."/>
            <person name="Niskanen T."/>
            <person name="Noordeloos M.E."/>
            <person name="Ohm R.A."/>
            <person name="Ortiz-Santana B."/>
            <person name="Ovrebo C."/>
            <person name="Racz N."/>
            <person name="Riley R."/>
            <person name="Savchenko A."/>
            <person name="Shiryaev A."/>
            <person name="Soop K."/>
            <person name="Spirin V."/>
            <person name="Szebenyi C."/>
            <person name="Tomsovsky M."/>
            <person name="Tulloss R.E."/>
            <person name="Uehling J."/>
            <person name="Grigoriev I.V."/>
            <person name="Vagvolgyi C."/>
            <person name="Papp T."/>
            <person name="Martin F.M."/>
            <person name="Miettinen O."/>
            <person name="Hibbett D.S."/>
            <person name="Nagy L.G."/>
        </authorList>
    </citation>
    <scope>NUCLEOTIDE SEQUENCE [LARGE SCALE GENOMIC DNA]</scope>
    <source>
        <strain evidence="2 3">HHB13444</strain>
    </source>
</reference>
<evidence type="ECO:0000256" key="1">
    <source>
        <dbReference type="SAM" id="MobiDB-lite"/>
    </source>
</evidence>
<dbReference type="InParanoid" id="A0A5C3NLL9"/>
<keyword evidence="3" id="KW-1185">Reference proteome</keyword>
<dbReference type="AlphaFoldDB" id="A0A5C3NLL9"/>
<evidence type="ECO:0000313" key="3">
    <source>
        <dbReference type="Proteomes" id="UP000308197"/>
    </source>
</evidence>
<organism evidence="2 3">
    <name type="scientific">Polyporus arcularius HHB13444</name>
    <dbReference type="NCBI Taxonomy" id="1314778"/>
    <lineage>
        <taxon>Eukaryota</taxon>
        <taxon>Fungi</taxon>
        <taxon>Dikarya</taxon>
        <taxon>Basidiomycota</taxon>
        <taxon>Agaricomycotina</taxon>
        <taxon>Agaricomycetes</taxon>
        <taxon>Polyporales</taxon>
        <taxon>Polyporaceae</taxon>
        <taxon>Polyporus</taxon>
    </lineage>
</organism>
<sequence length="394" mass="42277">PAPTAYDSVFRPSAERSTSDVSTDVLFIAVRSKLDFWNAPYVFWSNDCVATFWETLTKKNLYDLALQMEGFSISGLESIVRKHADELLIVKKEAADLILDKLREVSLLAARGSITKMYYTNFEKHITLKYGIVLQNWPLQEFKAPGKFSSIPLLQMLSDCFKQGTSQFVALSDVEWAAWRTAYHAGTHTPGVTGALPAAFAAALEAQNTAPVSETTAAPETTAPTTTTTPPPTSATPTTTPLPTPTEPMTTSVLTSATPTTTTTTTSAISTTPDLPRATDSPSAPAPASSSHVDPILPSNIDPTLLMQDDPASTTPFAAQDRALQTNTDAQNLPVPSTPGPSSAPQGTKRGSGDFVPYNPHLPKKPRKVRSDKDKTCGPRKKKGAQEITQVDAA</sequence>
<protein>
    <submittedName>
        <fullName evidence="2">Uncharacterized protein</fullName>
    </submittedName>
</protein>
<proteinExistence type="predicted"/>